<name>A0ABX8EM45_9ACTN</name>
<keyword evidence="1" id="KW-0812">Transmembrane</keyword>
<proteinExistence type="predicted"/>
<evidence type="ECO:0000256" key="1">
    <source>
        <dbReference type="SAM" id="Phobius"/>
    </source>
</evidence>
<feature type="transmembrane region" description="Helical" evidence="1">
    <location>
        <begin position="21"/>
        <end position="43"/>
    </location>
</feature>
<sequence length="135" mass="14746">MVSEQVDLDARYGAPAPWRRRALLAGVGVVVAAFAAWLAWATIYHSEPEVQSQLVSFDVLDARTVDATVDVEVEDGVTGLCRLRAFAEDHSVVGEIAFEVAPAEGQRYEQQLRTDRLATSVESLGCTTTSQPRPR</sequence>
<dbReference type="InterPro" id="IPR025443">
    <property type="entry name" value="DUF4307"/>
</dbReference>
<accession>A0ABX8EM45</accession>
<keyword evidence="1" id="KW-1133">Transmembrane helix</keyword>
<keyword evidence="3" id="KW-1185">Reference proteome</keyword>
<protein>
    <recommendedName>
        <fullName evidence="4">DUF4307 domain-containing protein</fullName>
    </recommendedName>
</protein>
<gene>
    <name evidence="2" type="ORF">ENKNEFLB_03757</name>
</gene>
<evidence type="ECO:0000313" key="3">
    <source>
        <dbReference type="Proteomes" id="UP000679307"/>
    </source>
</evidence>
<keyword evidence="1" id="KW-0472">Membrane</keyword>
<organism evidence="2 3">
    <name type="scientific">Nocardioides aquaticus</name>
    <dbReference type="NCBI Taxonomy" id="160826"/>
    <lineage>
        <taxon>Bacteria</taxon>
        <taxon>Bacillati</taxon>
        <taxon>Actinomycetota</taxon>
        <taxon>Actinomycetes</taxon>
        <taxon>Propionibacteriales</taxon>
        <taxon>Nocardioidaceae</taxon>
        <taxon>Nocardioides</taxon>
    </lineage>
</organism>
<dbReference type="EMBL" id="CP075371">
    <property type="protein sequence ID" value="QVT81349.1"/>
    <property type="molecule type" value="Genomic_DNA"/>
</dbReference>
<evidence type="ECO:0008006" key="4">
    <source>
        <dbReference type="Google" id="ProtNLM"/>
    </source>
</evidence>
<dbReference type="Proteomes" id="UP000679307">
    <property type="component" value="Chromosome"/>
</dbReference>
<evidence type="ECO:0000313" key="2">
    <source>
        <dbReference type="EMBL" id="QVT81349.1"/>
    </source>
</evidence>
<dbReference type="Pfam" id="PF14155">
    <property type="entry name" value="DUF4307"/>
    <property type="match status" value="1"/>
</dbReference>
<reference evidence="2 3" key="1">
    <citation type="submission" date="2021-05" db="EMBL/GenBank/DDBJ databases">
        <title>Complete genome of Nocardioides aquaticus KCTC 9944T isolated from meromictic and hypersaline Ekho Lake, Antarctica.</title>
        <authorList>
            <person name="Hwang K."/>
            <person name="Kim K.M."/>
            <person name="Choe H."/>
        </authorList>
    </citation>
    <scope>NUCLEOTIDE SEQUENCE [LARGE SCALE GENOMIC DNA]</scope>
    <source>
        <strain evidence="2 3">KCTC 9944</strain>
    </source>
</reference>